<dbReference type="InterPro" id="IPR036691">
    <property type="entry name" value="Endo/exonu/phosph_ase_sf"/>
</dbReference>
<comment type="caution">
    <text evidence="4">The sequence shown here is derived from an EMBL/GenBank/DDBJ whole genome shotgun (WGS) entry which is preliminary data.</text>
</comment>
<dbReference type="InterPro" id="IPR036514">
    <property type="entry name" value="SGNH_hydro_sf"/>
</dbReference>
<feature type="compositionally biased region" description="Polar residues" evidence="2">
    <location>
        <begin position="110"/>
        <end position="131"/>
    </location>
</feature>
<evidence type="ECO:0000256" key="1">
    <source>
        <dbReference type="SAM" id="Coils"/>
    </source>
</evidence>
<sequence>MIRQLGEVMENLEVMEKSWKKIRVMEVMEKSGKSSAESWNLKAMSPAETCATCFKNLKVGVLCTICKKWKHNKCEKVEPGEKTGYVCKACELKGRRTSTNSVTSNKKSLLTPSKATTSTGATLQSGASKISTSDKSHNLHLQAKIQQLTTDLDSTIAENLQLKQDIQQLLQEKNNLQTELDYQKLFVTILREEATNGKIQQTCTDSDWHLCTKKSSKAQPQAVEKDIPKSSNFFEPLVTFSENVTPSTDGNLLLQNVNKPLTNSKECKRKILLLSDSHGRGLSAKLKSILNQDDEVSSLVKPNAKLESVINEVEDQTMNFTHSDCVIVIGGTNDISIEKNPTENIQKCTEKLSKLTKKTNVIICGIPNRYDDLELDKQVMLLNSFMLQESRTQCFNRGDPNHLFFSSALMNQDYYNYTRSGLHFNDKFKNQVVKKLGANYYFAKKKFLETATERNVLQNHGTQSIGHINVNSLRNKCAEMEVIMKIMHLKILCVSEHWVHHNEKHTISLNGYECAVMQCRENTLHGGTAIFTENNLKFKVFPLQEYIVDCVFEAVAIICDKYSVICVYRPPDGNSDLFFERLNEVVNILISKRQYIFICGDFNIDLRNNDYRKHSLKRNMLDFMEQYGLHTTTDKPTRVCNNTKSSIDHILTNMPEEIYSSRCDVEVGLSDHTLQCISWNKKKNENVKPYMYRRKITDSKIFKFSLSIERKVGNSLDNSASVDKNFKSFHEKYQAAYESDFPLQKVKSSCIEKTWVTPCIKNTSNNYRKLCKQFKETNDEDFKKYFQAYRKCYRKVINSAKQQAILREIRESENKSKTIWKIINKNIGKSAKKPENIKIKDDNGNLIDDPREVVSNFNRYYVSIPNKLKEDCSGEGTTSKQEAPQTMYLSPATITDVHRAINKLSNKKCCGWDEICDVVFKKSSYRIVEHLESFQTA</sequence>
<evidence type="ECO:0000259" key="3">
    <source>
        <dbReference type="Pfam" id="PF03372"/>
    </source>
</evidence>
<dbReference type="Gene3D" id="3.40.50.1110">
    <property type="entry name" value="SGNH hydrolase"/>
    <property type="match status" value="1"/>
</dbReference>
<feature type="region of interest" description="Disordered" evidence="2">
    <location>
        <begin position="99"/>
        <end position="134"/>
    </location>
</feature>
<name>A0AAE1LAH3_9NEOP</name>
<proteinExistence type="predicted"/>
<gene>
    <name evidence="4" type="ORF">KUF71_020706</name>
</gene>
<dbReference type="PANTHER" id="PTHR33776:SF4">
    <property type="entry name" value="ENDONUCLEASE_EXONUCLEASE_PHOSPHATASE DOMAIN-CONTAINING PROTEIN"/>
    <property type="match status" value="1"/>
</dbReference>
<reference evidence="4" key="1">
    <citation type="submission" date="2021-07" db="EMBL/GenBank/DDBJ databases">
        <authorList>
            <person name="Catto M.A."/>
            <person name="Jacobson A."/>
            <person name="Kennedy G."/>
            <person name="Labadie P."/>
            <person name="Hunt B.G."/>
            <person name="Srinivasan R."/>
        </authorList>
    </citation>
    <scope>NUCLEOTIDE SEQUENCE</scope>
    <source>
        <strain evidence="4">PL_HMW_Pooled</strain>
        <tissue evidence="4">Head</tissue>
    </source>
</reference>
<accession>A0AAE1LAH3</accession>
<dbReference type="Proteomes" id="UP001219518">
    <property type="component" value="Unassembled WGS sequence"/>
</dbReference>
<organism evidence="4 5">
    <name type="scientific">Frankliniella fusca</name>
    <dbReference type="NCBI Taxonomy" id="407009"/>
    <lineage>
        <taxon>Eukaryota</taxon>
        <taxon>Metazoa</taxon>
        <taxon>Ecdysozoa</taxon>
        <taxon>Arthropoda</taxon>
        <taxon>Hexapoda</taxon>
        <taxon>Insecta</taxon>
        <taxon>Pterygota</taxon>
        <taxon>Neoptera</taxon>
        <taxon>Paraneoptera</taxon>
        <taxon>Thysanoptera</taxon>
        <taxon>Terebrantia</taxon>
        <taxon>Thripoidea</taxon>
        <taxon>Thripidae</taxon>
        <taxon>Frankliniella</taxon>
    </lineage>
</organism>
<dbReference type="InterPro" id="IPR005135">
    <property type="entry name" value="Endo/exonuclease/phosphatase"/>
</dbReference>
<dbReference type="Gene3D" id="3.60.10.10">
    <property type="entry name" value="Endonuclease/exonuclease/phosphatase"/>
    <property type="match status" value="1"/>
</dbReference>
<dbReference type="GO" id="GO:0003824">
    <property type="term" value="F:catalytic activity"/>
    <property type="evidence" value="ECO:0007669"/>
    <property type="project" value="InterPro"/>
</dbReference>
<dbReference type="SUPFAM" id="SSF52266">
    <property type="entry name" value="SGNH hydrolase"/>
    <property type="match status" value="1"/>
</dbReference>
<dbReference type="Pfam" id="PF03372">
    <property type="entry name" value="Exo_endo_phos"/>
    <property type="match status" value="1"/>
</dbReference>
<feature type="coiled-coil region" evidence="1">
    <location>
        <begin position="145"/>
        <end position="179"/>
    </location>
</feature>
<keyword evidence="1" id="KW-0175">Coiled coil</keyword>
<evidence type="ECO:0000256" key="2">
    <source>
        <dbReference type="SAM" id="MobiDB-lite"/>
    </source>
</evidence>
<evidence type="ECO:0000313" key="4">
    <source>
        <dbReference type="EMBL" id="KAK3911002.1"/>
    </source>
</evidence>
<evidence type="ECO:0000313" key="5">
    <source>
        <dbReference type="Proteomes" id="UP001219518"/>
    </source>
</evidence>
<protein>
    <submittedName>
        <fullName evidence="4">PHD finger protein ALFIN-LIKE 7</fullName>
    </submittedName>
</protein>
<dbReference type="SUPFAM" id="SSF57903">
    <property type="entry name" value="FYVE/PHD zinc finger"/>
    <property type="match status" value="1"/>
</dbReference>
<reference evidence="4" key="2">
    <citation type="journal article" date="2023" name="BMC Genomics">
        <title>Pest status, molecular evolution, and epigenetic factors derived from the genome assembly of Frankliniella fusca, a thysanopteran phytovirus vector.</title>
        <authorList>
            <person name="Catto M.A."/>
            <person name="Labadie P.E."/>
            <person name="Jacobson A.L."/>
            <person name="Kennedy G.G."/>
            <person name="Srinivasan R."/>
            <person name="Hunt B.G."/>
        </authorList>
    </citation>
    <scope>NUCLEOTIDE SEQUENCE</scope>
    <source>
        <strain evidence="4">PL_HMW_Pooled</strain>
    </source>
</reference>
<dbReference type="EMBL" id="JAHWGI010000219">
    <property type="protein sequence ID" value="KAK3911002.1"/>
    <property type="molecule type" value="Genomic_DNA"/>
</dbReference>
<dbReference type="InterPro" id="IPR011011">
    <property type="entry name" value="Znf_FYVE_PHD"/>
</dbReference>
<feature type="domain" description="Endonuclease/exonuclease/phosphatase" evidence="3">
    <location>
        <begin position="469"/>
        <end position="672"/>
    </location>
</feature>
<dbReference type="SUPFAM" id="SSF56219">
    <property type="entry name" value="DNase I-like"/>
    <property type="match status" value="1"/>
</dbReference>
<dbReference type="PANTHER" id="PTHR33776">
    <property type="entry name" value="ENDO/EXONUCLEASE/PHOSPHATASE DOMAIN-CONTAINING PROTEIN"/>
    <property type="match status" value="1"/>
</dbReference>
<dbReference type="AlphaFoldDB" id="A0AAE1LAH3"/>
<feature type="compositionally biased region" description="Low complexity" evidence="2">
    <location>
        <begin position="99"/>
        <end position="108"/>
    </location>
</feature>
<keyword evidence="5" id="KW-1185">Reference proteome</keyword>